<feature type="region of interest" description="Disordered" evidence="1">
    <location>
        <begin position="1"/>
        <end position="36"/>
    </location>
</feature>
<evidence type="ECO:0000313" key="4">
    <source>
        <dbReference type="Proteomes" id="UP000197138"/>
    </source>
</evidence>
<reference evidence="3 5" key="3">
    <citation type="submission" date="2017-11" db="EMBL/GenBank/DDBJ databases">
        <title>De-novo sequencing of pomegranate (Punica granatum L.) genome.</title>
        <authorList>
            <person name="Akparov Z."/>
            <person name="Amiraslanov A."/>
            <person name="Hajiyeva S."/>
            <person name="Abbasov M."/>
            <person name="Kaur K."/>
            <person name="Hamwieh A."/>
            <person name="Solovyev V."/>
            <person name="Salamov A."/>
            <person name="Braich B."/>
            <person name="Kosarev P."/>
            <person name="Mahmoud A."/>
            <person name="Hajiyev E."/>
            <person name="Babayeva S."/>
            <person name="Izzatullayeva V."/>
            <person name="Mammadov A."/>
            <person name="Mammadov A."/>
            <person name="Sharifova S."/>
            <person name="Ojaghi J."/>
            <person name="Eynullazada K."/>
            <person name="Bayramov B."/>
            <person name="Abdulazimova A."/>
            <person name="Shahmuradov I."/>
        </authorList>
    </citation>
    <scope>NUCLEOTIDE SEQUENCE [LARGE SCALE GENOMIC DNA]</scope>
    <source>
        <strain evidence="3">AG2017</strain>
        <strain evidence="5">cv. AG2017</strain>
        <tissue evidence="3">Leaf</tissue>
    </source>
</reference>
<evidence type="ECO:0000313" key="2">
    <source>
        <dbReference type="EMBL" id="OWM75729.1"/>
    </source>
</evidence>
<organism evidence="2 4">
    <name type="scientific">Punica granatum</name>
    <name type="common">Pomegranate</name>
    <dbReference type="NCBI Taxonomy" id="22663"/>
    <lineage>
        <taxon>Eukaryota</taxon>
        <taxon>Viridiplantae</taxon>
        <taxon>Streptophyta</taxon>
        <taxon>Embryophyta</taxon>
        <taxon>Tracheophyta</taxon>
        <taxon>Spermatophyta</taxon>
        <taxon>Magnoliopsida</taxon>
        <taxon>eudicotyledons</taxon>
        <taxon>Gunneridae</taxon>
        <taxon>Pentapetalae</taxon>
        <taxon>rosids</taxon>
        <taxon>malvids</taxon>
        <taxon>Myrtales</taxon>
        <taxon>Lythraceae</taxon>
        <taxon>Punica</taxon>
    </lineage>
</organism>
<dbReference type="EMBL" id="PGOL01001778">
    <property type="protein sequence ID" value="PKI54565.1"/>
    <property type="molecule type" value="Genomic_DNA"/>
</dbReference>
<reference evidence="4" key="1">
    <citation type="journal article" date="2017" name="Plant J.">
        <title>The pomegranate (Punica granatum L.) genome and the genomics of punicalagin biosynthesis.</title>
        <authorList>
            <person name="Qin G."/>
            <person name="Xu C."/>
            <person name="Ming R."/>
            <person name="Tang H."/>
            <person name="Guyot R."/>
            <person name="Kramer E.M."/>
            <person name="Hu Y."/>
            <person name="Yi X."/>
            <person name="Qi Y."/>
            <person name="Xu X."/>
            <person name="Gao Z."/>
            <person name="Pan H."/>
            <person name="Jian J."/>
            <person name="Tian Y."/>
            <person name="Yue Z."/>
            <person name="Xu Y."/>
        </authorList>
    </citation>
    <scope>NUCLEOTIDE SEQUENCE [LARGE SCALE GENOMIC DNA]</scope>
    <source>
        <strain evidence="4">cv. Dabenzi</strain>
    </source>
</reference>
<dbReference type="Proteomes" id="UP000233551">
    <property type="component" value="Unassembled WGS sequence"/>
</dbReference>
<reference evidence="2" key="2">
    <citation type="submission" date="2017-06" db="EMBL/GenBank/DDBJ databases">
        <title>The pomegranate genome and the genomics of punicalagin biosynthesis.</title>
        <authorList>
            <person name="Xu C."/>
        </authorList>
    </citation>
    <scope>NUCLEOTIDE SEQUENCE [LARGE SCALE GENOMIC DNA]</scope>
    <source>
        <tissue evidence="2">Fresh leaf</tissue>
    </source>
</reference>
<name>A0A218WT93_PUNGR</name>
<keyword evidence="5" id="KW-1185">Reference proteome</keyword>
<comment type="caution">
    <text evidence="2">The sequence shown here is derived from an EMBL/GenBank/DDBJ whole genome shotgun (WGS) entry which is preliminary data.</text>
</comment>
<accession>A0A218WT93</accession>
<gene>
    <name evidence="2" type="ORF">CDL15_Pgr021894</name>
    <name evidence="3" type="ORF">CRG98_025079</name>
</gene>
<dbReference type="AlphaFoldDB" id="A0A218WT93"/>
<evidence type="ECO:0000313" key="5">
    <source>
        <dbReference type="Proteomes" id="UP000233551"/>
    </source>
</evidence>
<proteinExistence type="predicted"/>
<sequence>MAEAPQILQTKNPQIEERGWGKSDEEGRGNFGFQGDPLLATAQPTATLWGGWWLLASTHPNSTDHVYTKAGVHTNDMIMFCIKSITPLLP</sequence>
<dbReference type="Proteomes" id="UP000197138">
    <property type="component" value="Unassembled WGS sequence"/>
</dbReference>
<evidence type="ECO:0000313" key="3">
    <source>
        <dbReference type="EMBL" id="PKI54565.1"/>
    </source>
</evidence>
<feature type="compositionally biased region" description="Basic and acidic residues" evidence="1">
    <location>
        <begin position="14"/>
        <end position="28"/>
    </location>
</feature>
<evidence type="ECO:0000256" key="1">
    <source>
        <dbReference type="SAM" id="MobiDB-lite"/>
    </source>
</evidence>
<protein>
    <submittedName>
        <fullName evidence="2">Uncharacterized protein</fullName>
    </submittedName>
</protein>
<dbReference type="EMBL" id="MTKT01003240">
    <property type="protein sequence ID" value="OWM75729.1"/>
    <property type="molecule type" value="Genomic_DNA"/>
</dbReference>